<evidence type="ECO:0000313" key="2">
    <source>
        <dbReference type="Proteomes" id="UP001445076"/>
    </source>
</evidence>
<proteinExistence type="predicted"/>
<keyword evidence="2" id="KW-1185">Reference proteome</keyword>
<comment type="caution">
    <text evidence="1">The sequence shown here is derived from an EMBL/GenBank/DDBJ whole genome shotgun (WGS) entry which is preliminary data.</text>
</comment>
<name>A0AAW0XZ16_CHEQU</name>
<evidence type="ECO:0000313" key="1">
    <source>
        <dbReference type="EMBL" id="KAK8749771.1"/>
    </source>
</evidence>
<gene>
    <name evidence="1" type="ORF">OTU49_015532</name>
</gene>
<dbReference type="Proteomes" id="UP001445076">
    <property type="component" value="Unassembled WGS sequence"/>
</dbReference>
<sequence>MPAYPGCYFVKVEKEGGALLTSKHSSLCSLVLSPSRLPSLSPSLTLDTSFTPSLTLSFPFFIPPLLSHLVSHFISSSFSSFSTLSFTPSFPVLPSSHFFPLILLFPPLPSILLHFSLSPSLRYTLPPSPFSFPLLHSVLLLS</sequence>
<protein>
    <submittedName>
        <fullName evidence="1">Uncharacterized protein</fullName>
    </submittedName>
</protein>
<dbReference type="AlphaFoldDB" id="A0AAW0XZ16"/>
<reference evidence="1 2" key="1">
    <citation type="journal article" date="2024" name="BMC Genomics">
        <title>Genome assembly of redclaw crayfish (Cherax quadricarinatus) provides insights into its immune adaptation and hypoxia tolerance.</title>
        <authorList>
            <person name="Liu Z."/>
            <person name="Zheng J."/>
            <person name="Li H."/>
            <person name="Fang K."/>
            <person name="Wang S."/>
            <person name="He J."/>
            <person name="Zhou D."/>
            <person name="Weng S."/>
            <person name="Chi M."/>
            <person name="Gu Z."/>
            <person name="He J."/>
            <person name="Li F."/>
            <person name="Wang M."/>
        </authorList>
    </citation>
    <scope>NUCLEOTIDE SEQUENCE [LARGE SCALE GENOMIC DNA]</scope>
    <source>
        <strain evidence="1">ZL_2023a</strain>
    </source>
</reference>
<dbReference type="EMBL" id="JARKIK010000009">
    <property type="protein sequence ID" value="KAK8749771.1"/>
    <property type="molecule type" value="Genomic_DNA"/>
</dbReference>
<organism evidence="1 2">
    <name type="scientific">Cherax quadricarinatus</name>
    <name type="common">Australian red claw crayfish</name>
    <dbReference type="NCBI Taxonomy" id="27406"/>
    <lineage>
        <taxon>Eukaryota</taxon>
        <taxon>Metazoa</taxon>
        <taxon>Ecdysozoa</taxon>
        <taxon>Arthropoda</taxon>
        <taxon>Crustacea</taxon>
        <taxon>Multicrustacea</taxon>
        <taxon>Malacostraca</taxon>
        <taxon>Eumalacostraca</taxon>
        <taxon>Eucarida</taxon>
        <taxon>Decapoda</taxon>
        <taxon>Pleocyemata</taxon>
        <taxon>Astacidea</taxon>
        <taxon>Parastacoidea</taxon>
        <taxon>Parastacidae</taxon>
        <taxon>Cherax</taxon>
    </lineage>
</organism>
<accession>A0AAW0XZ16</accession>